<dbReference type="Pfam" id="PF11838">
    <property type="entry name" value="ERAP1_C"/>
    <property type="match status" value="1"/>
</dbReference>
<dbReference type="InterPro" id="IPR027268">
    <property type="entry name" value="Peptidase_M4/M1_CTD_sf"/>
</dbReference>
<dbReference type="FunFam" id="2.60.40.1730:FF:000010">
    <property type="entry name" value="Putative aminopeptidase N"/>
    <property type="match status" value="1"/>
</dbReference>
<dbReference type="Gene3D" id="2.60.40.1730">
    <property type="entry name" value="tricorn interacting facor f3 domain"/>
    <property type="match status" value="1"/>
</dbReference>
<evidence type="ECO:0000313" key="17">
    <source>
        <dbReference type="Proteomes" id="UP000265765"/>
    </source>
</evidence>
<dbReference type="GO" id="GO:0016285">
    <property type="term" value="F:alanyl aminopeptidase activity"/>
    <property type="evidence" value="ECO:0007669"/>
    <property type="project" value="UniProtKB-EC"/>
</dbReference>
<dbReference type="Pfam" id="PF01433">
    <property type="entry name" value="Peptidase_M1"/>
    <property type="match status" value="1"/>
</dbReference>
<dbReference type="FunFam" id="1.10.390.10:FF:000004">
    <property type="entry name" value="Aminopeptidase N"/>
    <property type="match status" value="1"/>
</dbReference>
<proteinExistence type="inferred from homology"/>
<evidence type="ECO:0000256" key="1">
    <source>
        <dbReference type="ARBA" id="ARBA00000098"/>
    </source>
</evidence>
<evidence type="ECO:0000256" key="11">
    <source>
        <dbReference type="ARBA" id="ARBA00023049"/>
    </source>
</evidence>
<dbReference type="CDD" id="cd09602">
    <property type="entry name" value="M1_APN"/>
    <property type="match status" value="1"/>
</dbReference>
<dbReference type="GO" id="GO:0005615">
    <property type="term" value="C:extracellular space"/>
    <property type="evidence" value="ECO:0007669"/>
    <property type="project" value="TreeGrafter"/>
</dbReference>
<dbReference type="InterPro" id="IPR001930">
    <property type="entry name" value="Peptidase_M1"/>
</dbReference>
<evidence type="ECO:0000259" key="13">
    <source>
        <dbReference type="Pfam" id="PF01433"/>
    </source>
</evidence>
<dbReference type="SUPFAM" id="SSF63737">
    <property type="entry name" value="Leukotriene A4 hydrolase N-terminal domain"/>
    <property type="match status" value="1"/>
</dbReference>
<dbReference type="InterPro" id="IPR014782">
    <property type="entry name" value="Peptidase_M1_dom"/>
</dbReference>
<dbReference type="EC" id="3.4.11.2" evidence="4 12"/>
<evidence type="ECO:0000256" key="6">
    <source>
        <dbReference type="ARBA" id="ARBA00022438"/>
    </source>
</evidence>
<evidence type="ECO:0000259" key="14">
    <source>
        <dbReference type="Pfam" id="PF11838"/>
    </source>
</evidence>
<dbReference type="InterPro" id="IPR024571">
    <property type="entry name" value="ERAP1-like_C_dom"/>
</dbReference>
<dbReference type="PANTHER" id="PTHR11533">
    <property type="entry name" value="PROTEASE M1 ZINC METALLOPROTEASE"/>
    <property type="match status" value="1"/>
</dbReference>
<dbReference type="InterPro" id="IPR042097">
    <property type="entry name" value="Aminopeptidase_N-like_N_sf"/>
</dbReference>
<dbReference type="NCBIfam" id="TIGR02412">
    <property type="entry name" value="pepN_strep_liv"/>
    <property type="match status" value="1"/>
</dbReference>
<evidence type="ECO:0000256" key="7">
    <source>
        <dbReference type="ARBA" id="ARBA00022670"/>
    </source>
</evidence>
<dbReference type="GO" id="GO:0008270">
    <property type="term" value="F:zinc ion binding"/>
    <property type="evidence" value="ECO:0007669"/>
    <property type="project" value="UniProtKB-UniRule"/>
</dbReference>
<dbReference type="InterPro" id="IPR012778">
    <property type="entry name" value="Pept_M1_aminopeptidase"/>
</dbReference>
<dbReference type="SUPFAM" id="SSF55486">
    <property type="entry name" value="Metalloproteases ('zincins'), catalytic domain"/>
    <property type="match status" value="1"/>
</dbReference>
<protein>
    <recommendedName>
        <fullName evidence="5 12">Aminopeptidase N</fullName>
        <ecNumber evidence="4 12">3.4.11.2</ecNumber>
    </recommendedName>
</protein>
<evidence type="ECO:0000256" key="10">
    <source>
        <dbReference type="ARBA" id="ARBA00022833"/>
    </source>
</evidence>
<evidence type="ECO:0000256" key="12">
    <source>
        <dbReference type="NCBIfam" id="TIGR02412"/>
    </source>
</evidence>
<dbReference type="GeneID" id="91285159"/>
<organism evidence="16 17">
    <name type="scientific">Streptomyces griseorubiginosus</name>
    <dbReference type="NCBI Taxonomy" id="67304"/>
    <lineage>
        <taxon>Bacteria</taxon>
        <taxon>Bacillati</taxon>
        <taxon>Actinomycetota</taxon>
        <taxon>Actinomycetes</taxon>
        <taxon>Kitasatosporales</taxon>
        <taxon>Streptomycetaceae</taxon>
        <taxon>Streptomyces</taxon>
    </lineage>
</organism>
<dbReference type="GO" id="GO:0042277">
    <property type="term" value="F:peptide binding"/>
    <property type="evidence" value="ECO:0007669"/>
    <property type="project" value="TreeGrafter"/>
</dbReference>
<dbReference type="PRINTS" id="PR00756">
    <property type="entry name" value="ALADIPTASE"/>
</dbReference>
<evidence type="ECO:0000256" key="4">
    <source>
        <dbReference type="ARBA" id="ARBA00012564"/>
    </source>
</evidence>
<dbReference type="KEGG" id="sge:DWG14_06336"/>
<evidence type="ECO:0000256" key="2">
    <source>
        <dbReference type="ARBA" id="ARBA00001947"/>
    </source>
</evidence>
<evidence type="ECO:0000256" key="8">
    <source>
        <dbReference type="ARBA" id="ARBA00022723"/>
    </source>
</evidence>
<keyword evidence="11" id="KW-0482">Metalloprotease</keyword>
<keyword evidence="8" id="KW-0479">Metal-binding</keyword>
<accession>A0AAI8L5K7</accession>
<keyword evidence="6 16" id="KW-0031">Aminopeptidase</keyword>
<evidence type="ECO:0000256" key="3">
    <source>
        <dbReference type="ARBA" id="ARBA00010136"/>
    </source>
</evidence>
<gene>
    <name evidence="16" type="primary">pepN_10</name>
    <name evidence="16" type="ORF">DWG14_06336</name>
</gene>
<dbReference type="GO" id="GO:0005737">
    <property type="term" value="C:cytoplasm"/>
    <property type="evidence" value="ECO:0007669"/>
    <property type="project" value="TreeGrafter"/>
</dbReference>
<sequence>MSVLTRDEAQTRAKLLDVHRYTIALDLTTGDETFASRTVVRFTARAEADTFVELKPAELREATLDGRPLDPETLDGNRLPLKGLTAGEHELRIDAVMRYSRTGEGMHRFTDPSDGESYVYTQLFMDDVQRVFAAFDQPDLKAVFDLTVTAPEGWTVLANGITEHLGEGRWQAAPTPLISTYLVAVAAGPWHSVRTEHRGLPFGIHCRRSLAPYLDPDADEIFEITRQCYDRYHEKFEEPYPFDSYDQAFVPEFNAGAMENPGLVTFRDEFVYRSAVTDTERQTRAMVIAHEMAHMWFGDLVTLRWWDDIWLNESFAEYMGYQTLTEATRFTDTWVDFGVMRKGWGYDADQRPSTHPVAPEAVEDTASAMLNFDGISYAKGASALRQLVHWLGEKDFLAGINTHFARHRFGNATLADFIDSLASATERDVHAWADAWLRTTGVDTLRPVVTRGEEATYTLQVEHKGSRPHRIAVGLYDQDVTDEGRHLVLRDRLDLDVPQSEPLPIGKRPALLLLNDGDLTYAKVRFDPQSFTTVTECLSGLPSPLTRAVVWNALRDAVRDGELPPSAYLEAARAHLPHETDLALVQGVLAFAATYVADRYITPEERPAALSLLTALCRDLIRRTEDGDNPGLRLIAVRHCINVAAHPDTIAAWLADGTVPGGPELDPELRWRVLARLAVLGATDEAAIAAELARDPSATGQEGAARCRAALPSEEAKAAAWDAMFTRDDLSNYLFTATAQGFWQPEQADLVRQYVPRYYDDAVALAARRGPAIADAVGRWAFPDYAIDEDTLRLGETCLRDADPIPALRRKLTDQLDDLGRALRVRQA</sequence>
<dbReference type="GO" id="GO:0006508">
    <property type="term" value="P:proteolysis"/>
    <property type="evidence" value="ECO:0007669"/>
    <property type="project" value="UniProtKB-UniRule"/>
</dbReference>
<feature type="domain" description="Aminopeptidase N-like N-terminal" evidence="15">
    <location>
        <begin position="86"/>
        <end position="182"/>
    </location>
</feature>
<keyword evidence="10" id="KW-0862">Zinc</keyword>
<dbReference type="PANTHER" id="PTHR11533:SF174">
    <property type="entry name" value="PUROMYCIN-SENSITIVE AMINOPEPTIDASE-RELATED"/>
    <property type="match status" value="1"/>
</dbReference>
<comment type="cofactor">
    <cofactor evidence="2">
        <name>Zn(2+)</name>
        <dbReference type="ChEBI" id="CHEBI:29105"/>
    </cofactor>
</comment>
<dbReference type="InterPro" id="IPR050344">
    <property type="entry name" value="Peptidase_M1_aminopeptidases"/>
</dbReference>
<dbReference type="GO" id="GO:0016020">
    <property type="term" value="C:membrane"/>
    <property type="evidence" value="ECO:0007669"/>
    <property type="project" value="TreeGrafter"/>
</dbReference>
<evidence type="ECO:0000313" key="16">
    <source>
        <dbReference type="EMBL" id="AYC42045.1"/>
    </source>
</evidence>
<comment type="similarity">
    <text evidence="3">Belongs to the peptidase M1 family.</text>
</comment>
<dbReference type="Proteomes" id="UP000265765">
    <property type="component" value="Chromosome"/>
</dbReference>
<comment type="catalytic activity">
    <reaction evidence="1">
        <text>Release of an N-terminal amino acid, Xaa-|-Yaa- from a peptide, amide or arylamide. Xaa is preferably Ala, but may be most amino acids including Pro (slow action). When a terminal hydrophobic residue is followed by a prolyl residue, the two may be released as an intact Xaa-Pro dipeptide.</text>
        <dbReference type="EC" id="3.4.11.2"/>
    </reaction>
</comment>
<dbReference type="AlphaFoldDB" id="A0AAI8L5K7"/>
<dbReference type="Gene3D" id="1.10.390.10">
    <property type="entry name" value="Neutral Protease Domain 2"/>
    <property type="match status" value="1"/>
</dbReference>
<dbReference type="EMBL" id="CP032427">
    <property type="protein sequence ID" value="AYC42045.1"/>
    <property type="molecule type" value="Genomic_DNA"/>
</dbReference>
<dbReference type="Pfam" id="PF17900">
    <property type="entry name" value="Peptidase_M1_N"/>
    <property type="match status" value="1"/>
</dbReference>
<feature type="domain" description="Peptidase M1 membrane alanine aminopeptidase" evidence="13">
    <location>
        <begin position="222"/>
        <end position="436"/>
    </location>
</feature>
<name>A0AAI8L5K7_9ACTN</name>
<evidence type="ECO:0000256" key="5">
    <source>
        <dbReference type="ARBA" id="ARBA00015611"/>
    </source>
</evidence>
<feature type="domain" description="ERAP1-like C-terminal" evidence="14">
    <location>
        <begin position="512"/>
        <end position="819"/>
    </location>
</feature>
<dbReference type="RefSeq" id="WP_120052682.1">
    <property type="nucleotide sequence ID" value="NZ_CP032427.1"/>
</dbReference>
<keyword evidence="9 16" id="KW-0378">Hydrolase</keyword>
<reference evidence="16 17" key="1">
    <citation type="submission" date="2018-09" db="EMBL/GenBank/DDBJ databases">
        <title>Production of Trimethoprim by Streptomyces sp. 3E-1.</title>
        <authorList>
            <person name="Kang H.J."/>
            <person name="Kim S.B."/>
        </authorList>
    </citation>
    <scope>NUCLEOTIDE SEQUENCE [LARGE SCALE GENOMIC DNA]</scope>
    <source>
        <strain evidence="16 17">3E-1</strain>
    </source>
</reference>
<evidence type="ECO:0000256" key="9">
    <source>
        <dbReference type="ARBA" id="ARBA00022801"/>
    </source>
</evidence>
<dbReference type="GO" id="GO:0043171">
    <property type="term" value="P:peptide catabolic process"/>
    <property type="evidence" value="ECO:0007669"/>
    <property type="project" value="TreeGrafter"/>
</dbReference>
<keyword evidence="7" id="KW-0645">Protease</keyword>
<evidence type="ECO:0000259" key="15">
    <source>
        <dbReference type="Pfam" id="PF17900"/>
    </source>
</evidence>
<dbReference type="GO" id="GO:0070006">
    <property type="term" value="F:metalloaminopeptidase activity"/>
    <property type="evidence" value="ECO:0007669"/>
    <property type="project" value="TreeGrafter"/>
</dbReference>
<dbReference type="InterPro" id="IPR045357">
    <property type="entry name" value="Aminopeptidase_N-like_N"/>
</dbReference>